<dbReference type="Pfam" id="PF02687">
    <property type="entry name" value="FtsX"/>
    <property type="match status" value="1"/>
</dbReference>
<protein>
    <submittedName>
        <fullName evidence="8">Uncharacterized protein</fullName>
    </submittedName>
</protein>
<dbReference type="EMBL" id="CP017480">
    <property type="protein sequence ID" value="APG03210.1"/>
    <property type="molecule type" value="Genomic_DNA"/>
</dbReference>
<reference evidence="9" key="1">
    <citation type="submission" date="2016-09" db="EMBL/GenBank/DDBJ databases">
        <authorList>
            <person name="Lysoe E."/>
        </authorList>
    </citation>
    <scope>NUCLEOTIDE SEQUENCE [LARGE SCALE GENOMIC DNA]</scope>
    <source>
        <strain evidence="9">LJ96T</strain>
    </source>
</reference>
<dbReference type="PANTHER" id="PTHR30572">
    <property type="entry name" value="MEMBRANE COMPONENT OF TRANSPORTER-RELATED"/>
    <property type="match status" value="1"/>
</dbReference>
<accession>A0A0G9HGY1</accession>
<proteinExistence type="predicted"/>
<dbReference type="PANTHER" id="PTHR30572:SF15">
    <property type="entry name" value="ABC TRANSPORTER PERMEASE"/>
    <property type="match status" value="1"/>
</dbReference>
<dbReference type="Pfam" id="PF12704">
    <property type="entry name" value="MacB_PCD"/>
    <property type="match status" value="1"/>
</dbReference>
<dbReference type="PATRIC" id="fig|1440763.5.peg.2147"/>
<comment type="subcellular location">
    <subcellularLocation>
        <location evidence="1">Cell membrane</location>
        <topology evidence="1">Multi-pass membrane protein</topology>
    </subcellularLocation>
</comment>
<evidence type="ECO:0000256" key="5">
    <source>
        <dbReference type="ARBA" id="ARBA00023136"/>
    </source>
</evidence>
<dbReference type="KEGG" id="lrz:BJI69_04335"/>
<dbReference type="InterPro" id="IPR003838">
    <property type="entry name" value="ABC3_permease_C"/>
</dbReference>
<keyword evidence="4" id="KW-1133">Transmembrane helix</keyword>
<evidence type="ECO:0000256" key="2">
    <source>
        <dbReference type="ARBA" id="ARBA00022475"/>
    </source>
</evidence>
<dbReference type="Proteomes" id="UP000182987">
    <property type="component" value="Chromosome"/>
</dbReference>
<evidence type="ECO:0000256" key="3">
    <source>
        <dbReference type="ARBA" id="ARBA00022692"/>
    </source>
</evidence>
<feature type="domain" description="MacB-like periplasmic core" evidence="7">
    <location>
        <begin position="73"/>
        <end position="278"/>
    </location>
</feature>
<evidence type="ECO:0000256" key="4">
    <source>
        <dbReference type="ARBA" id="ARBA00022989"/>
    </source>
</evidence>
<feature type="domain" description="ABC3 transporter permease C-terminal" evidence="6">
    <location>
        <begin position="312"/>
        <end position="432"/>
    </location>
</feature>
<dbReference type="AlphaFoldDB" id="A0A0G9HGY1"/>
<gene>
    <name evidence="8" type="ORF">BJI69_04335</name>
</gene>
<keyword evidence="9" id="KW-1185">Reference proteome</keyword>
<dbReference type="OrthoDB" id="241967at2"/>
<keyword evidence="5" id="KW-0472">Membrane</keyword>
<dbReference type="GO" id="GO:0022857">
    <property type="term" value="F:transmembrane transporter activity"/>
    <property type="evidence" value="ECO:0007669"/>
    <property type="project" value="TreeGrafter"/>
</dbReference>
<evidence type="ECO:0000256" key="1">
    <source>
        <dbReference type="ARBA" id="ARBA00004651"/>
    </source>
</evidence>
<organism evidence="8 9">
    <name type="scientific">Luteibacter rhizovicinus DSM 16549</name>
    <dbReference type="NCBI Taxonomy" id="1440763"/>
    <lineage>
        <taxon>Bacteria</taxon>
        <taxon>Pseudomonadati</taxon>
        <taxon>Pseudomonadota</taxon>
        <taxon>Gammaproteobacteria</taxon>
        <taxon>Lysobacterales</taxon>
        <taxon>Rhodanobacteraceae</taxon>
        <taxon>Luteibacter</taxon>
    </lineage>
</organism>
<evidence type="ECO:0000259" key="6">
    <source>
        <dbReference type="Pfam" id="PF02687"/>
    </source>
</evidence>
<dbReference type="InterPro" id="IPR050250">
    <property type="entry name" value="Macrolide_Exporter_MacB"/>
</dbReference>
<dbReference type="InterPro" id="IPR025857">
    <property type="entry name" value="MacB_PCD"/>
</dbReference>
<name>A0A0G9HGY1_9GAMM</name>
<evidence type="ECO:0000259" key="7">
    <source>
        <dbReference type="Pfam" id="PF12704"/>
    </source>
</evidence>
<keyword evidence="3" id="KW-0812">Transmembrane</keyword>
<dbReference type="STRING" id="1440763.BJI69_04335"/>
<evidence type="ECO:0000313" key="9">
    <source>
        <dbReference type="Proteomes" id="UP000182987"/>
    </source>
</evidence>
<sequence length="440" mass="46683">MNALKKFGFGLLMLLIVAAFLALWIALPWQGVVALGVVLALWMALTRRGRQTWQVTRVGLATVTQRLGSSSVVVVGIAGVVGVLVAMLAMSDGFAETLRSTGNDRTAIVLRGGSQAELNSILDRDSANIVMQAPGVKKDAQGKPIASGELVVVANLPRRGDPNSDSNVPIRGVSDDVWKLRDQVKIVEGRTFRPGLGEIIVGKGAKAQFEGIDVGKTLRLAGQTWTVVGVFESHDALESELWADTQSVASAYRRGSSVQSVTVLLDSPKAFDTLKASLVADPRLKVDVSTTQDYFSKQSEGLTKVLRAVGITVGVIMAIGAIFGALNTMFAAIQARAREIATLRAIGFRGVPVVVSVMLETMMLALLGGLIGAGVVWLVFNGYSTSTLGANFSQVVFRFHVSGALLWTGIKWALAIGFIGGLFPALRAARVPVTTALREL</sequence>
<evidence type="ECO:0000313" key="8">
    <source>
        <dbReference type="EMBL" id="APG03210.1"/>
    </source>
</evidence>
<keyword evidence="2" id="KW-1003">Cell membrane</keyword>
<dbReference type="RefSeq" id="WP_046967865.1">
    <property type="nucleotide sequence ID" value="NZ_CP017480.1"/>
</dbReference>
<dbReference type="GO" id="GO:0005886">
    <property type="term" value="C:plasma membrane"/>
    <property type="evidence" value="ECO:0007669"/>
    <property type="project" value="UniProtKB-SubCell"/>
</dbReference>